<dbReference type="RefSeq" id="WP_128554999.1">
    <property type="nucleotide sequence ID" value="NZ_QUAK01000029.1"/>
</dbReference>
<evidence type="ECO:0000256" key="1">
    <source>
        <dbReference type="SAM" id="MobiDB-lite"/>
    </source>
</evidence>
<evidence type="ECO:0000313" key="4">
    <source>
        <dbReference type="Proteomes" id="UP000263094"/>
    </source>
</evidence>
<dbReference type="EMBL" id="QUAK01000029">
    <property type="protein sequence ID" value="RFU87459.1"/>
    <property type="molecule type" value="Genomic_DNA"/>
</dbReference>
<dbReference type="InterPro" id="IPR007436">
    <property type="entry name" value="DUF485"/>
</dbReference>
<keyword evidence="4" id="KW-1185">Reference proteome</keyword>
<feature type="region of interest" description="Disordered" evidence="1">
    <location>
        <begin position="1"/>
        <end position="69"/>
    </location>
</feature>
<dbReference type="OrthoDB" id="4335863at2"/>
<evidence type="ECO:0000313" key="3">
    <source>
        <dbReference type="EMBL" id="RFU87459.1"/>
    </source>
</evidence>
<keyword evidence="2" id="KW-0812">Transmembrane</keyword>
<evidence type="ECO:0000256" key="2">
    <source>
        <dbReference type="SAM" id="Phobius"/>
    </source>
</evidence>
<dbReference type="Proteomes" id="UP000263094">
    <property type="component" value="Unassembled WGS sequence"/>
</dbReference>
<dbReference type="Pfam" id="PF04341">
    <property type="entry name" value="DUF485"/>
    <property type="match status" value="1"/>
</dbReference>
<comment type="caution">
    <text evidence="3">The sequence shown here is derived from an EMBL/GenBank/DDBJ whole genome shotgun (WGS) entry which is preliminary data.</text>
</comment>
<feature type="transmembrane region" description="Helical" evidence="2">
    <location>
        <begin position="79"/>
        <end position="102"/>
    </location>
</feature>
<accession>A0A372M9E6</accession>
<feature type="compositionally biased region" description="Basic and acidic residues" evidence="1">
    <location>
        <begin position="11"/>
        <end position="25"/>
    </location>
</feature>
<protein>
    <submittedName>
        <fullName evidence="3">DUF485 domain-containing protein</fullName>
    </submittedName>
</protein>
<reference evidence="3 4" key="1">
    <citation type="submission" date="2018-08" db="EMBL/GenBank/DDBJ databases">
        <title>Isolation, diversity and antifungal activity of Actinobacteria from wheat.</title>
        <authorList>
            <person name="Han C."/>
        </authorList>
    </citation>
    <scope>NUCLEOTIDE SEQUENCE [LARGE SCALE GENOMIC DNA]</scope>
    <source>
        <strain evidence="3 4">NEAU-YY421</strain>
    </source>
</reference>
<organism evidence="3 4">
    <name type="scientific">Streptomyces triticagri</name>
    <dbReference type="NCBI Taxonomy" id="2293568"/>
    <lineage>
        <taxon>Bacteria</taxon>
        <taxon>Bacillati</taxon>
        <taxon>Actinomycetota</taxon>
        <taxon>Actinomycetes</taxon>
        <taxon>Kitasatosporales</taxon>
        <taxon>Streptomycetaceae</taxon>
        <taxon>Streptomyces</taxon>
    </lineage>
</organism>
<keyword evidence="2" id="KW-1133">Transmembrane helix</keyword>
<feature type="transmembrane region" description="Helical" evidence="2">
    <location>
        <begin position="114"/>
        <end position="135"/>
    </location>
</feature>
<name>A0A372M9E6_9ACTN</name>
<gene>
    <name evidence="3" type="ORF">DY218_06765</name>
</gene>
<keyword evidence="2" id="KW-0472">Membrane</keyword>
<sequence length="162" mass="18374">MSDLHGVPPHPEPHPHDPHRPDRPPHHSPATYFNPPSDRRLTYPWQPPPPPAPPRRHRRATPPPGQHSDLRRLRTAYRILRRVATLTALGYFTLFLVLSAYAPSLMTRDGLGGLSTGLLLMFWQLPVTCLALFVYEAYARGRVDPLAHRLRRQAEAEAEDAP</sequence>
<dbReference type="AlphaFoldDB" id="A0A372M9E6"/>
<proteinExistence type="predicted"/>